<organism evidence="5 6">
    <name type="scientific">Antarcticimicrobium sediminis</name>
    <dbReference type="NCBI Taxonomy" id="2546227"/>
    <lineage>
        <taxon>Bacteria</taxon>
        <taxon>Pseudomonadati</taxon>
        <taxon>Pseudomonadota</taxon>
        <taxon>Alphaproteobacteria</taxon>
        <taxon>Rhodobacterales</taxon>
        <taxon>Paracoccaceae</taxon>
        <taxon>Antarcticimicrobium</taxon>
    </lineage>
</organism>
<evidence type="ECO:0000256" key="3">
    <source>
        <dbReference type="ARBA" id="ARBA00023163"/>
    </source>
</evidence>
<reference evidence="5 6" key="1">
    <citation type="submission" date="2019-03" db="EMBL/GenBank/DDBJ databases">
        <authorList>
            <person name="Zhang S."/>
        </authorList>
    </citation>
    <scope>NUCLEOTIDE SEQUENCE [LARGE SCALE GENOMIC DNA]</scope>
    <source>
        <strain evidence="5 6">S4J41</strain>
    </source>
</reference>
<dbReference type="InterPro" id="IPR000524">
    <property type="entry name" value="Tscrpt_reg_HTH_GntR"/>
</dbReference>
<evidence type="ECO:0000313" key="5">
    <source>
        <dbReference type="EMBL" id="TDE36723.1"/>
    </source>
</evidence>
<dbReference type="PANTHER" id="PTHR44846:SF1">
    <property type="entry name" value="MANNOSYL-D-GLYCERATE TRANSPORT_METABOLISM SYSTEM REPRESSOR MNGR-RELATED"/>
    <property type="match status" value="1"/>
</dbReference>
<dbReference type="InterPro" id="IPR011663">
    <property type="entry name" value="UTRA"/>
</dbReference>
<dbReference type="SUPFAM" id="SSF46785">
    <property type="entry name" value="Winged helix' DNA-binding domain"/>
    <property type="match status" value="1"/>
</dbReference>
<dbReference type="EMBL" id="SMFP01000009">
    <property type="protein sequence ID" value="TDE36723.1"/>
    <property type="molecule type" value="Genomic_DNA"/>
</dbReference>
<dbReference type="RefSeq" id="WP_132830236.1">
    <property type="nucleotide sequence ID" value="NZ_SMFP01000009.1"/>
</dbReference>
<dbReference type="InterPro" id="IPR036388">
    <property type="entry name" value="WH-like_DNA-bd_sf"/>
</dbReference>
<dbReference type="PRINTS" id="PR00035">
    <property type="entry name" value="HTHGNTR"/>
</dbReference>
<dbReference type="InterPro" id="IPR036390">
    <property type="entry name" value="WH_DNA-bd_sf"/>
</dbReference>
<dbReference type="Gene3D" id="3.40.1410.10">
    <property type="entry name" value="Chorismate lyase-like"/>
    <property type="match status" value="1"/>
</dbReference>
<evidence type="ECO:0000313" key="6">
    <source>
        <dbReference type="Proteomes" id="UP000294662"/>
    </source>
</evidence>
<keyword evidence="3" id="KW-0804">Transcription</keyword>
<feature type="domain" description="HTH gntR-type" evidence="4">
    <location>
        <begin position="20"/>
        <end position="88"/>
    </location>
</feature>
<dbReference type="GO" id="GO:0045892">
    <property type="term" value="P:negative regulation of DNA-templated transcription"/>
    <property type="evidence" value="ECO:0007669"/>
    <property type="project" value="TreeGrafter"/>
</dbReference>
<dbReference type="GO" id="GO:0003677">
    <property type="term" value="F:DNA binding"/>
    <property type="evidence" value="ECO:0007669"/>
    <property type="project" value="UniProtKB-KW"/>
</dbReference>
<dbReference type="Proteomes" id="UP000294662">
    <property type="component" value="Unassembled WGS sequence"/>
</dbReference>
<dbReference type="Gene3D" id="1.10.10.10">
    <property type="entry name" value="Winged helix-like DNA-binding domain superfamily/Winged helix DNA-binding domain"/>
    <property type="match status" value="1"/>
</dbReference>
<dbReference type="PANTHER" id="PTHR44846">
    <property type="entry name" value="MANNOSYL-D-GLYCERATE TRANSPORT/METABOLISM SYSTEM REPRESSOR MNGR-RELATED"/>
    <property type="match status" value="1"/>
</dbReference>
<dbReference type="OrthoDB" id="9808698at2"/>
<proteinExistence type="predicted"/>
<dbReference type="Pfam" id="PF07702">
    <property type="entry name" value="UTRA"/>
    <property type="match status" value="1"/>
</dbReference>
<comment type="caution">
    <text evidence="5">The sequence shown here is derived from an EMBL/GenBank/DDBJ whole genome shotgun (WGS) entry which is preliminary data.</text>
</comment>
<sequence>MTDDSSDASLWPTHAAPKAVPLYEVVKRQITEAIFEGRWPPGTVLPNEIELAERFGVAVGTLRRALNDLTKEGLLARRRKTGTVVTDRTPQISLRFLLQYFRLHGLDGGLQRAVARTLKVTAGPATGEEAAGLRIAPGEEVLRIDRLRMVEGLPAMLDHYTLSPTRFPVVPREVAEMPTLIYTHLIEAGGLRISAVREKLAAEAATPEVAAELGLEPGAPILVIEETVYDQLNAPVILALHEASTARHRYVNELQ</sequence>
<evidence type="ECO:0000256" key="2">
    <source>
        <dbReference type="ARBA" id="ARBA00023125"/>
    </source>
</evidence>
<keyword evidence="6" id="KW-1185">Reference proteome</keyword>
<dbReference type="SMART" id="SM00866">
    <property type="entry name" value="UTRA"/>
    <property type="match status" value="1"/>
</dbReference>
<dbReference type="SUPFAM" id="SSF64288">
    <property type="entry name" value="Chorismate lyase-like"/>
    <property type="match status" value="1"/>
</dbReference>
<dbReference type="InterPro" id="IPR050679">
    <property type="entry name" value="Bact_HTH_transcr_reg"/>
</dbReference>
<dbReference type="GO" id="GO:0003700">
    <property type="term" value="F:DNA-binding transcription factor activity"/>
    <property type="evidence" value="ECO:0007669"/>
    <property type="project" value="InterPro"/>
</dbReference>
<evidence type="ECO:0000259" key="4">
    <source>
        <dbReference type="PROSITE" id="PS50949"/>
    </source>
</evidence>
<dbReference type="AlphaFoldDB" id="A0A4R5EQA8"/>
<dbReference type="Pfam" id="PF00392">
    <property type="entry name" value="GntR"/>
    <property type="match status" value="1"/>
</dbReference>
<dbReference type="InterPro" id="IPR028978">
    <property type="entry name" value="Chorismate_lyase_/UTRA_dom_sf"/>
</dbReference>
<evidence type="ECO:0000256" key="1">
    <source>
        <dbReference type="ARBA" id="ARBA00023015"/>
    </source>
</evidence>
<dbReference type="SMART" id="SM00345">
    <property type="entry name" value="HTH_GNTR"/>
    <property type="match status" value="1"/>
</dbReference>
<gene>
    <name evidence="5" type="ORF">E1B25_14510</name>
</gene>
<dbReference type="PROSITE" id="PS50949">
    <property type="entry name" value="HTH_GNTR"/>
    <property type="match status" value="1"/>
</dbReference>
<protein>
    <submittedName>
        <fullName evidence="5">GntR family transcriptional regulator</fullName>
    </submittedName>
</protein>
<accession>A0A4R5EQA8</accession>
<keyword evidence="1" id="KW-0805">Transcription regulation</keyword>
<keyword evidence="2" id="KW-0238">DNA-binding</keyword>
<name>A0A4R5EQA8_9RHOB</name>
<dbReference type="CDD" id="cd07377">
    <property type="entry name" value="WHTH_GntR"/>
    <property type="match status" value="1"/>
</dbReference>